<organism evidence="6 7">
    <name type="scientific">Chrysochloris asiatica</name>
    <name type="common">Cape golden mole</name>
    <dbReference type="NCBI Taxonomy" id="185453"/>
    <lineage>
        <taxon>Eukaryota</taxon>
        <taxon>Metazoa</taxon>
        <taxon>Chordata</taxon>
        <taxon>Craniata</taxon>
        <taxon>Vertebrata</taxon>
        <taxon>Euteleostomi</taxon>
        <taxon>Mammalia</taxon>
        <taxon>Eutheria</taxon>
        <taxon>Afrotheria</taxon>
        <taxon>Chrysochloridae</taxon>
        <taxon>Chrysochlorinae</taxon>
        <taxon>Chrysochloris</taxon>
    </lineage>
</organism>
<sequence length="61" mass="7051">CYLYQVENGYSSQSGRHFLEGDSVQLECNRGYRLLNGHTTITCTEHDWSPPPRCLDMLAWT</sequence>
<gene>
    <name evidence="7" type="primary">LOC102827142</name>
</gene>
<proteinExistence type="predicted"/>
<dbReference type="InterPro" id="IPR051503">
    <property type="entry name" value="ComplSys_Reg/VirEntry_Med"/>
</dbReference>
<dbReference type="GO" id="GO:0005615">
    <property type="term" value="C:extracellular space"/>
    <property type="evidence" value="ECO:0007669"/>
    <property type="project" value="TreeGrafter"/>
</dbReference>
<dbReference type="Proteomes" id="UP000504623">
    <property type="component" value="Unplaced"/>
</dbReference>
<dbReference type="PROSITE" id="PS50923">
    <property type="entry name" value="SUSHI"/>
    <property type="match status" value="1"/>
</dbReference>
<keyword evidence="2" id="KW-0732">Signal</keyword>
<dbReference type="GO" id="GO:0006956">
    <property type="term" value="P:complement activation"/>
    <property type="evidence" value="ECO:0007669"/>
    <property type="project" value="TreeGrafter"/>
</dbReference>
<keyword evidence="1 4" id="KW-0768">Sushi</keyword>
<dbReference type="AlphaFoldDB" id="A0A9B0U996"/>
<evidence type="ECO:0000256" key="2">
    <source>
        <dbReference type="ARBA" id="ARBA00022729"/>
    </source>
</evidence>
<dbReference type="CDD" id="cd00033">
    <property type="entry name" value="CCP"/>
    <property type="match status" value="1"/>
</dbReference>
<evidence type="ECO:0000256" key="1">
    <source>
        <dbReference type="ARBA" id="ARBA00022659"/>
    </source>
</evidence>
<protein>
    <submittedName>
        <fullName evidence="7">Complement factor H-related protein 1-like</fullName>
    </submittedName>
</protein>
<evidence type="ECO:0000256" key="3">
    <source>
        <dbReference type="ARBA" id="ARBA00023157"/>
    </source>
</evidence>
<dbReference type="GO" id="GO:0001851">
    <property type="term" value="F:complement component C3b binding"/>
    <property type="evidence" value="ECO:0007669"/>
    <property type="project" value="TreeGrafter"/>
</dbReference>
<name>A0A9B0U996_CHRAS</name>
<dbReference type="PANTHER" id="PTHR45785">
    <property type="entry name" value="COMPLEMENT FACTOR H-RELATED"/>
    <property type="match status" value="1"/>
</dbReference>
<comment type="caution">
    <text evidence="4">Lacks conserved residue(s) required for the propagation of feature annotation.</text>
</comment>
<dbReference type="RefSeq" id="XP_006878141.1">
    <property type="nucleotide sequence ID" value="XM_006878079.1"/>
</dbReference>
<evidence type="ECO:0000259" key="5">
    <source>
        <dbReference type="PROSITE" id="PS50923"/>
    </source>
</evidence>
<accession>A0A9B0U996</accession>
<dbReference type="Pfam" id="PF00084">
    <property type="entry name" value="Sushi"/>
    <property type="match status" value="1"/>
</dbReference>
<dbReference type="Gene3D" id="2.10.70.10">
    <property type="entry name" value="Complement Module, domain 1"/>
    <property type="match status" value="1"/>
</dbReference>
<dbReference type="SMART" id="SM00032">
    <property type="entry name" value="CCP"/>
    <property type="match status" value="1"/>
</dbReference>
<evidence type="ECO:0000313" key="7">
    <source>
        <dbReference type="RefSeq" id="XP_006878141.1"/>
    </source>
</evidence>
<feature type="domain" description="Sushi" evidence="5">
    <location>
        <begin position="1"/>
        <end position="56"/>
    </location>
</feature>
<dbReference type="SUPFAM" id="SSF57535">
    <property type="entry name" value="Complement control module/SCR domain"/>
    <property type="match status" value="1"/>
</dbReference>
<dbReference type="GeneID" id="102827142"/>
<dbReference type="OrthoDB" id="9510019at2759"/>
<dbReference type="InterPro" id="IPR035976">
    <property type="entry name" value="Sushi/SCR/CCP_sf"/>
</dbReference>
<dbReference type="PANTHER" id="PTHR45785:SF7">
    <property type="entry name" value="COMPLEMENT FACTOR H"/>
    <property type="match status" value="1"/>
</dbReference>
<evidence type="ECO:0000256" key="4">
    <source>
        <dbReference type="PROSITE-ProRule" id="PRU00302"/>
    </source>
</evidence>
<keyword evidence="6" id="KW-1185">Reference proteome</keyword>
<dbReference type="InterPro" id="IPR000436">
    <property type="entry name" value="Sushi_SCR_CCP_dom"/>
</dbReference>
<evidence type="ECO:0000313" key="6">
    <source>
        <dbReference type="Proteomes" id="UP000504623"/>
    </source>
</evidence>
<reference evidence="7" key="1">
    <citation type="submission" date="2025-08" db="UniProtKB">
        <authorList>
            <consortium name="RefSeq"/>
        </authorList>
    </citation>
    <scope>IDENTIFICATION</scope>
    <source>
        <tissue evidence="7">Spleen</tissue>
    </source>
</reference>
<feature type="non-terminal residue" evidence="7">
    <location>
        <position position="1"/>
    </location>
</feature>
<keyword evidence="3" id="KW-1015">Disulfide bond</keyword>